<dbReference type="RefSeq" id="WP_092913907.1">
    <property type="nucleotide sequence ID" value="NZ_FOXB01000047.1"/>
</dbReference>
<name>A0A1I5TRR2_9BACT</name>
<dbReference type="Proteomes" id="UP000199227">
    <property type="component" value="Unassembled WGS sequence"/>
</dbReference>
<evidence type="ECO:0000313" key="1">
    <source>
        <dbReference type="EMBL" id="SFP85754.1"/>
    </source>
</evidence>
<protein>
    <submittedName>
        <fullName evidence="1">Uncharacterized protein</fullName>
    </submittedName>
</protein>
<dbReference type="AlphaFoldDB" id="A0A1I5TRR2"/>
<organism evidence="1 2">
    <name type="scientific">Hydrogenimonas thermophila</name>
    <dbReference type="NCBI Taxonomy" id="223786"/>
    <lineage>
        <taxon>Bacteria</taxon>
        <taxon>Pseudomonadati</taxon>
        <taxon>Campylobacterota</taxon>
        <taxon>Epsilonproteobacteria</taxon>
        <taxon>Campylobacterales</taxon>
        <taxon>Hydrogenimonadaceae</taxon>
        <taxon>Hydrogenimonas</taxon>
    </lineage>
</organism>
<dbReference type="OrthoDB" id="983063at2"/>
<proteinExistence type="predicted"/>
<dbReference type="EMBL" id="FOXB01000047">
    <property type="protein sequence ID" value="SFP85754.1"/>
    <property type="molecule type" value="Genomic_DNA"/>
</dbReference>
<accession>A0A1I5TRR2</accession>
<evidence type="ECO:0000313" key="2">
    <source>
        <dbReference type="Proteomes" id="UP000199227"/>
    </source>
</evidence>
<keyword evidence="2" id="KW-1185">Reference proteome</keyword>
<gene>
    <name evidence="1" type="ORF">SAMN05216234_14714</name>
</gene>
<reference evidence="1 2" key="1">
    <citation type="submission" date="2016-10" db="EMBL/GenBank/DDBJ databases">
        <authorList>
            <person name="de Groot N.N."/>
        </authorList>
    </citation>
    <scope>NUCLEOTIDE SEQUENCE [LARGE SCALE GENOMIC DNA]</scope>
    <source>
        <strain evidence="1 2">EP1-55-1</strain>
    </source>
</reference>
<sequence length="163" mass="19575">MPKKFKNRRKDAFLSSIPVVSIESVDNDITKRCKFNFSYFTIDEAGQNFSDWSQDELAKLFDKLKEYSKFSLDELSKMKVGRYAIFERYTSFPVNSDFKLPKHIPHQAIWCRFHLENRPRLIGFTIPEEFYDKIHQGTGLRFDTNTFYVVFLDRDHRFYKTKK</sequence>